<dbReference type="PANTHER" id="PTHR11618:SF4">
    <property type="entry name" value="TRANSCRIPTION FACTOR IIIB 90 KDA SUBUNIT"/>
    <property type="match status" value="1"/>
</dbReference>
<keyword evidence="4" id="KW-0863">Zinc-finger</keyword>
<dbReference type="GO" id="GO:0000995">
    <property type="term" value="F:RNA polymerase III general transcription initiation factor activity"/>
    <property type="evidence" value="ECO:0007669"/>
    <property type="project" value="TreeGrafter"/>
</dbReference>
<dbReference type="GO" id="GO:0070897">
    <property type="term" value="P:transcription preinitiation complex assembly"/>
    <property type="evidence" value="ECO:0007669"/>
    <property type="project" value="InterPro"/>
</dbReference>
<accession>A0A565AVT9</accession>
<evidence type="ECO:0008006" key="11">
    <source>
        <dbReference type="Google" id="ProtNLM"/>
    </source>
</evidence>
<dbReference type="GO" id="GO:0097550">
    <property type="term" value="C:transcription preinitiation complex"/>
    <property type="evidence" value="ECO:0007669"/>
    <property type="project" value="TreeGrafter"/>
</dbReference>
<comment type="subcellular location">
    <subcellularLocation>
        <location evidence="1">Nucleus</location>
    </subcellularLocation>
</comment>
<dbReference type="OrthoDB" id="511529at2759"/>
<keyword evidence="10" id="KW-1185">Reference proteome</keyword>
<keyword evidence="7" id="KW-0804">Transcription</keyword>
<evidence type="ECO:0000313" key="10">
    <source>
        <dbReference type="Proteomes" id="UP000489600"/>
    </source>
</evidence>
<evidence type="ECO:0000256" key="6">
    <source>
        <dbReference type="ARBA" id="ARBA00023015"/>
    </source>
</evidence>
<gene>
    <name evidence="9" type="ORF">ANE_LOCUS3963</name>
</gene>
<protein>
    <recommendedName>
        <fullName evidence="11">Cyclin-like domain-containing protein</fullName>
    </recommendedName>
</protein>
<dbReference type="Proteomes" id="UP000489600">
    <property type="component" value="Unassembled WGS sequence"/>
</dbReference>
<evidence type="ECO:0000256" key="2">
    <source>
        <dbReference type="ARBA" id="ARBA00010857"/>
    </source>
</evidence>
<keyword evidence="5" id="KW-0862">Zinc</keyword>
<dbReference type="PANTHER" id="PTHR11618">
    <property type="entry name" value="TRANSCRIPTION INITIATION FACTOR IIB-RELATED"/>
    <property type="match status" value="1"/>
</dbReference>
<dbReference type="InterPro" id="IPR036915">
    <property type="entry name" value="Cyclin-like_sf"/>
</dbReference>
<evidence type="ECO:0000256" key="5">
    <source>
        <dbReference type="ARBA" id="ARBA00022833"/>
    </source>
</evidence>
<evidence type="ECO:0000256" key="4">
    <source>
        <dbReference type="ARBA" id="ARBA00022771"/>
    </source>
</evidence>
<proteinExistence type="inferred from homology"/>
<dbReference type="EMBL" id="CABITT030000002">
    <property type="protein sequence ID" value="VVA93518.1"/>
    <property type="molecule type" value="Genomic_DNA"/>
</dbReference>
<dbReference type="Gene3D" id="1.10.472.10">
    <property type="entry name" value="Cyclin-like"/>
    <property type="match status" value="1"/>
</dbReference>
<dbReference type="GO" id="GO:0005634">
    <property type="term" value="C:nucleus"/>
    <property type="evidence" value="ECO:0007669"/>
    <property type="project" value="UniProtKB-SubCell"/>
</dbReference>
<dbReference type="SUPFAM" id="SSF47954">
    <property type="entry name" value="Cyclin-like"/>
    <property type="match status" value="1"/>
</dbReference>
<sequence>MYSSEEDGNSSPGFVNMGGAPLDFGSGPIEIKDFVGIEVCSDCGRGHHEGGLIASCVSCETRVRRGKEQFRGLRDDLGIPDEHDFVIDTAALFFTMEAVQNFTKRTTVSLVKAACLYCICRERKLPFLLVDFSSHLNESVYAVASVYLKLCEILKIKEYQDYEKLLDPSVFLPSFSNHVVDGPENREFVKTARDIAANRDWIESGYTLSHVCGQSLHLAATKHSIKCSQKYFEYIVSTYEANVKKEIGPENYPQAEYPNSSGVLADHSGYFWEFIGENDSRPFLEPSLTAFHLKVRFLLEEGINRGQEAASRIGLATKIGLDQNTKGNLETALAAIKVSREALEKATRLVCAATLVPIAETPQNSDHEDEELPVWRRTRGQRSLRRRRHGILPP</sequence>
<comment type="similarity">
    <text evidence="2">Belongs to the TFIIB family.</text>
</comment>
<evidence type="ECO:0000313" key="9">
    <source>
        <dbReference type="EMBL" id="VVA93518.1"/>
    </source>
</evidence>
<keyword evidence="3" id="KW-0479">Metal-binding</keyword>
<comment type="caution">
    <text evidence="9">The sequence shown here is derived from an EMBL/GenBank/DDBJ whole genome shotgun (WGS) entry which is preliminary data.</text>
</comment>
<dbReference type="GO" id="GO:0008270">
    <property type="term" value="F:zinc ion binding"/>
    <property type="evidence" value="ECO:0007669"/>
    <property type="project" value="UniProtKB-KW"/>
</dbReference>
<dbReference type="GO" id="GO:0000126">
    <property type="term" value="C:transcription factor TFIIIB complex"/>
    <property type="evidence" value="ECO:0007669"/>
    <property type="project" value="TreeGrafter"/>
</dbReference>
<dbReference type="AlphaFoldDB" id="A0A565AVT9"/>
<evidence type="ECO:0000256" key="7">
    <source>
        <dbReference type="ARBA" id="ARBA00023163"/>
    </source>
</evidence>
<organism evidence="9 10">
    <name type="scientific">Arabis nemorensis</name>
    <dbReference type="NCBI Taxonomy" id="586526"/>
    <lineage>
        <taxon>Eukaryota</taxon>
        <taxon>Viridiplantae</taxon>
        <taxon>Streptophyta</taxon>
        <taxon>Embryophyta</taxon>
        <taxon>Tracheophyta</taxon>
        <taxon>Spermatophyta</taxon>
        <taxon>Magnoliopsida</taxon>
        <taxon>eudicotyledons</taxon>
        <taxon>Gunneridae</taxon>
        <taxon>Pentapetalae</taxon>
        <taxon>rosids</taxon>
        <taxon>malvids</taxon>
        <taxon>Brassicales</taxon>
        <taxon>Brassicaceae</taxon>
        <taxon>Arabideae</taxon>
        <taxon>Arabis</taxon>
    </lineage>
</organism>
<evidence type="ECO:0000256" key="8">
    <source>
        <dbReference type="ARBA" id="ARBA00023242"/>
    </source>
</evidence>
<evidence type="ECO:0000256" key="3">
    <source>
        <dbReference type="ARBA" id="ARBA00022723"/>
    </source>
</evidence>
<keyword evidence="6" id="KW-0805">Transcription regulation</keyword>
<keyword evidence="8" id="KW-0539">Nucleus</keyword>
<name>A0A565AVT9_9BRAS</name>
<reference evidence="9" key="1">
    <citation type="submission" date="2019-07" db="EMBL/GenBank/DDBJ databases">
        <authorList>
            <person name="Dittberner H."/>
        </authorList>
    </citation>
    <scope>NUCLEOTIDE SEQUENCE [LARGE SCALE GENOMIC DNA]</scope>
</reference>
<dbReference type="GO" id="GO:0001006">
    <property type="term" value="F:RNA polymerase III type 3 promoter sequence-specific DNA binding"/>
    <property type="evidence" value="ECO:0007669"/>
    <property type="project" value="TreeGrafter"/>
</dbReference>
<dbReference type="InterPro" id="IPR000812">
    <property type="entry name" value="TFIIB"/>
</dbReference>
<evidence type="ECO:0000256" key="1">
    <source>
        <dbReference type="ARBA" id="ARBA00004123"/>
    </source>
</evidence>